<dbReference type="InterPro" id="IPR008984">
    <property type="entry name" value="SMAD_FHA_dom_sf"/>
</dbReference>
<dbReference type="EMBL" id="CP151762">
    <property type="protein sequence ID" value="WZU63995.1"/>
    <property type="molecule type" value="Genomic_DNA"/>
</dbReference>
<keyword evidence="1" id="KW-0472">Membrane</keyword>
<proteinExistence type="predicted"/>
<sequence length="168" mass="17900">MPTEPEELMLFGYPQSQVYLVGGVLVALLLLLLLTVLRRGKQQEPEVVEIAADDALDAPTEMVSPVSAKPAKPASAYLVFPDGKGRAAIYGDKVSVGRASSNDVVIEAESMSRLHAQIYRNRDGGYSVADMDSLNGTYVNDVAVSGTQKVQLGDTITFGKVTVKLVSA</sequence>
<gene>
    <name evidence="3" type="ORF">AABB28_01375</name>
</gene>
<dbReference type="Gene3D" id="2.60.200.20">
    <property type="match status" value="1"/>
</dbReference>
<dbReference type="InterPro" id="IPR000253">
    <property type="entry name" value="FHA_dom"/>
</dbReference>
<keyword evidence="4" id="KW-1185">Reference proteome</keyword>
<organism evidence="3 4">
    <name type="scientific">Yoonia algicola</name>
    <dbReference type="NCBI Taxonomy" id="3137368"/>
    <lineage>
        <taxon>Bacteria</taxon>
        <taxon>Pseudomonadati</taxon>
        <taxon>Pseudomonadota</taxon>
        <taxon>Alphaproteobacteria</taxon>
        <taxon>Rhodobacterales</taxon>
        <taxon>Paracoccaceae</taxon>
        <taxon>Yoonia</taxon>
    </lineage>
</organism>
<evidence type="ECO:0000313" key="3">
    <source>
        <dbReference type="EMBL" id="WZU63995.1"/>
    </source>
</evidence>
<dbReference type="RefSeq" id="WP_342070365.1">
    <property type="nucleotide sequence ID" value="NZ_CP151762.1"/>
</dbReference>
<evidence type="ECO:0000256" key="1">
    <source>
        <dbReference type="SAM" id="Phobius"/>
    </source>
</evidence>
<feature type="transmembrane region" description="Helical" evidence="1">
    <location>
        <begin position="18"/>
        <end position="37"/>
    </location>
</feature>
<evidence type="ECO:0000313" key="4">
    <source>
        <dbReference type="Proteomes" id="UP001451782"/>
    </source>
</evidence>
<dbReference type="InterPro" id="IPR050923">
    <property type="entry name" value="Cell_Proc_Reg/RNA_Proc"/>
</dbReference>
<dbReference type="CDD" id="cd00060">
    <property type="entry name" value="FHA"/>
    <property type="match status" value="1"/>
</dbReference>
<keyword evidence="1" id="KW-0812">Transmembrane</keyword>
<accession>A0AAN0M2Y0</accession>
<evidence type="ECO:0000259" key="2">
    <source>
        <dbReference type="PROSITE" id="PS50006"/>
    </source>
</evidence>
<feature type="domain" description="FHA" evidence="2">
    <location>
        <begin position="94"/>
        <end position="144"/>
    </location>
</feature>
<name>A0AAN0M2Y0_9RHOB</name>
<protein>
    <submittedName>
        <fullName evidence="3">FHA domain-containing protein</fullName>
    </submittedName>
</protein>
<dbReference type="SMART" id="SM00240">
    <property type="entry name" value="FHA"/>
    <property type="match status" value="1"/>
</dbReference>
<reference evidence="3 4" key="1">
    <citation type="submission" date="2024-04" db="EMBL/GenBank/DDBJ databases">
        <title>Phylogenomic analyses of a clade within the roseobacter group suggest taxonomic reassignments of species of the genera Aestuariivita, Citreicella, Loktanella, Nautella, Pelagibaca, Ruegeria, Thalassobius, Thiobacimonas and Tropicibacter, and the proposal o.</title>
        <authorList>
            <person name="Jeon C.O."/>
        </authorList>
    </citation>
    <scope>NUCLEOTIDE SEQUENCE [LARGE SCALE GENOMIC DNA]</scope>
    <source>
        <strain evidence="3 4">G8-12</strain>
    </source>
</reference>
<dbReference type="SUPFAM" id="SSF49879">
    <property type="entry name" value="SMAD/FHA domain"/>
    <property type="match status" value="1"/>
</dbReference>
<dbReference type="Proteomes" id="UP001451782">
    <property type="component" value="Chromosome"/>
</dbReference>
<dbReference type="PANTHER" id="PTHR23308">
    <property type="entry name" value="NUCLEAR INHIBITOR OF PROTEIN PHOSPHATASE-1"/>
    <property type="match status" value="1"/>
</dbReference>
<dbReference type="Pfam" id="PF00498">
    <property type="entry name" value="FHA"/>
    <property type="match status" value="1"/>
</dbReference>
<dbReference type="AlphaFoldDB" id="A0AAN0M2Y0"/>
<dbReference type="PROSITE" id="PS50006">
    <property type="entry name" value="FHA_DOMAIN"/>
    <property type="match status" value="1"/>
</dbReference>
<dbReference type="KEGG" id="yag:AABB28_01375"/>
<keyword evidence="1" id="KW-1133">Transmembrane helix</keyword>